<evidence type="ECO:0000259" key="14">
    <source>
        <dbReference type="Pfam" id="PF09349"/>
    </source>
</evidence>
<dbReference type="EMBL" id="JAFDVH010000002">
    <property type="protein sequence ID" value="KAG7487296.1"/>
    <property type="molecule type" value="Genomic_DNA"/>
</dbReference>
<keyword evidence="9" id="KW-0576">Peroxisome</keyword>
<evidence type="ECO:0000313" key="15">
    <source>
        <dbReference type="EMBL" id="KAG7487296.1"/>
    </source>
</evidence>
<dbReference type="Proteomes" id="UP001046870">
    <property type="component" value="Chromosome 2"/>
</dbReference>
<dbReference type="PANTHER" id="PTHR43466:SF1">
    <property type="entry name" value="2-OXO-4-HYDROXY-4-CARBOXY-5-UREIDOIMIDAZOLINE DECARBOXYLASE-RELATED"/>
    <property type="match status" value="1"/>
</dbReference>
<feature type="domain" description="Oxo-4-hydroxy-4-carboxy-5-ureidoimidazoline decarboxylase" evidence="14">
    <location>
        <begin position="7"/>
        <end position="163"/>
    </location>
</feature>
<evidence type="ECO:0000256" key="6">
    <source>
        <dbReference type="ARBA" id="ARBA00012257"/>
    </source>
</evidence>
<organism evidence="15 16">
    <name type="scientific">Megalops atlanticus</name>
    <name type="common">Tarpon</name>
    <name type="synonym">Clupea gigantea</name>
    <dbReference type="NCBI Taxonomy" id="7932"/>
    <lineage>
        <taxon>Eukaryota</taxon>
        <taxon>Metazoa</taxon>
        <taxon>Chordata</taxon>
        <taxon>Craniata</taxon>
        <taxon>Vertebrata</taxon>
        <taxon>Euteleostomi</taxon>
        <taxon>Actinopterygii</taxon>
        <taxon>Neopterygii</taxon>
        <taxon>Teleostei</taxon>
        <taxon>Elopiformes</taxon>
        <taxon>Megalopidae</taxon>
        <taxon>Megalops</taxon>
    </lineage>
</organism>
<dbReference type="GO" id="GO:0006144">
    <property type="term" value="P:purine nucleobase metabolic process"/>
    <property type="evidence" value="ECO:0007669"/>
    <property type="project" value="UniProtKB-KW"/>
</dbReference>
<dbReference type="OrthoDB" id="9970124at2759"/>
<evidence type="ECO:0000256" key="5">
    <source>
        <dbReference type="ARBA" id="ARBA00005793"/>
    </source>
</evidence>
<comment type="similarity">
    <text evidence="5">Belongs to the OHCU decarboxylase family.</text>
</comment>
<keyword evidence="7" id="KW-0659">Purine metabolism</keyword>
<dbReference type="Pfam" id="PF09349">
    <property type="entry name" value="OHCU_decarbox"/>
    <property type="match status" value="1"/>
</dbReference>
<dbReference type="PANTHER" id="PTHR43466">
    <property type="entry name" value="2-OXO-4-HYDROXY-4-CARBOXY-5-UREIDOIMIDAZOLINE DECARBOXYLASE-RELATED"/>
    <property type="match status" value="1"/>
</dbReference>
<evidence type="ECO:0000256" key="11">
    <source>
        <dbReference type="ARBA" id="ARBA00030624"/>
    </source>
</evidence>
<comment type="catalytic activity">
    <reaction evidence="1">
        <text>5-hydroxy-2-oxo-4-ureido-2,5-dihydro-1H-imidazole-5-carboxylate + H(+) = (S)-allantoin + CO2</text>
        <dbReference type="Rhea" id="RHEA:26301"/>
        <dbReference type="ChEBI" id="CHEBI:15378"/>
        <dbReference type="ChEBI" id="CHEBI:15678"/>
        <dbReference type="ChEBI" id="CHEBI:16526"/>
        <dbReference type="ChEBI" id="CHEBI:58639"/>
        <dbReference type="EC" id="4.1.1.97"/>
    </reaction>
</comment>
<evidence type="ECO:0000256" key="4">
    <source>
        <dbReference type="ARBA" id="ARBA00004754"/>
    </source>
</evidence>
<dbReference type="InterPro" id="IPR018020">
    <property type="entry name" value="OHCU_decarboxylase"/>
</dbReference>
<sequence length="173" mass="19131">MDIETVNSLSYEEFIELFGGVVERCPLAAAAVWSRRPFGCVSDVEAGIGEFIDSLSESGKEGLVRCHPDLAGRELASGTLTAESQREQEGAGLASLQAEEAAQIAGLNREYKQRFGFPFVICARTSDKAAILQQLQQRLRNLRSQELLHAVQEIKKICHLRLQDLLHRAPPKL</sequence>
<dbReference type="GO" id="GO:0019628">
    <property type="term" value="P:urate catabolic process"/>
    <property type="evidence" value="ECO:0007669"/>
    <property type="project" value="TreeGrafter"/>
</dbReference>
<gene>
    <name evidence="15" type="ORF">MATL_G00021720</name>
</gene>
<keyword evidence="10" id="KW-0456">Lyase</keyword>
<keyword evidence="8" id="KW-0210">Decarboxylase</keyword>
<evidence type="ECO:0000256" key="10">
    <source>
        <dbReference type="ARBA" id="ARBA00023239"/>
    </source>
</evidence>
<dbReference type="GO" id="GO:0005777">
    <property type="term" value="C:peroxisome"/>
    <property type="evidence" value="ECO:0007669"/>
    <property type="project" value="UniProtKB-SubCell"/>
</dbReference>
<dbReference type="Gene3D" id="1.10.3330.10">
    <property type="entry name" value="Oxo-4-hydroxy-4-carboxy-5-ureidoimidazoline decarboxylase"/>
    <property type="match status" value="1"/>
</dbReference>
<protein>
    <recommendedName>
        <fullName evidence="13">2-oxo-4-hydroxy-4-carboxy-5-ureidoimidazoline decarboxylase</fullName>
        <ecNumber evidence="6">4.1.1.97</ecNumber>
    </recommendedName>
    <alternativeName>
        <fullName evidence="12">Parahox neighbor</fullName>
    </alternativeName>
    <alternativeName>
        <fullName evidence="11">Ureidoimidazoline (2-oxo-4-hydroxy-4-carboxy-5-) decarboxylase</fullName>
    </alternativeName>
</protein>
<dbReference type="SUPFAM" id="SSF158694">
    <property type="entry name" value="UraD-Like"/>
    <property type="match status" value="1"/>
</dbReference>
<dbReference type="InterPro" id="IPR017580">
    <property type="entry name" value="OHCU_decarboxylase-1"/>
</dbReference>
<evidence type="ECO:0000256" key="1">
    <source>
        <dbReference type="ARBA" id="ARBA00001163"/>
    </source>
</evidence>
<reference evidence="15" key="1">
    <citation type="submission" date="2021-01" db="EMBL/GenBank/DDBJ databases">
        <authorList>
            <person name="Zahm M."/>
            <person name="Roques C."/>
            <person name="Cabau C."/>
            <person name="Klopp C."/>
            <person name="Donnadieu C."/>
            <person name="Jouanno E."/>
            <person name="Lampietro C."/>
            <person name="Louis A."/>
            <person name="Herpin A."/>
            <person name="Echchiki A."/>
            <person name="Berthelot C."/>
            <person name="Parey E."/>
            <person name="Roest-Crollius H."/>
            <person name="Braasch I."/>
            <person name="Postlethwait J."/>
            <person name="Bobe J."/>
            <person name="Montfort J."/>
            <person name="Bouchez O."/>
            <person name="Begum T."/>
            <person name="Mejri S."/>
            <person name="Adams A."/>
            <person name="Chen W.-J."/>
            <person name="Guiguen Y."/>
        </authorList>
    </citation>
    <scope>NUCLEOTIDE SEQUENCE</scope>
    <source>
        <strain evidence="15">YG-15Mar2019-1</strain>
        <tissue evidence="15">Brain</tissue>
    </source>
</reference>
<comment type="pathway">
    <text evidence="4">Purine metabolism; urate degradation; (S)-allantoin from urate: step 3/3.</text>
</comment>
<keyword evidence="16" id="KW-1185">Reference proteome</keyword>
<dbReference type="InterPro" id="IPR036778">
    <property type="entry name" value="OHCU_decarboxylase_sf"/>
</dbReference>
<evidence type="ECO:0000256" key="9">
    <source>
        <dbReference type="ARBA" id="ARBA00023140"/>
    </source>
</evidence>
<dbReference type="AlphaFoldDB" id="A0A9D3TFG7"/>
<evidence type="ECO:0000256" key="13">
    <source>
        <dbReference type="ARBA" id="ARBA00071134"/>
    </source>
</evidence>
<comment type="subcellular location">
    <subcellularLocation>
        <location evidence="3">Peroxisome</location>
    </subcellularLocation>
</comment>
<dbReference type="EC" id="4.1.1.97" evidence="6"/>
<comment type="caution">
    <text evidence="15">The sequence shown here is derived from an EMBL/GenBank/DDBJ whole genome shotgun (WGS) entry which is preliminary data.</text>
</comment>
<dbReference type="FunFam" id="1.10.3330.10:FF:000001">
    <property type="entry name" value="2-oxo-4-hydroxy-4-carboxy-5-ureidoimidazoline decarboxylase"/>
    <property type="match status" value="1"/>
</dbReference>
<dbReference type="GO" id="GO:0000255">
    <property type="term" value="P:allantoin metabolic process"/>
    <property type="evidence" value="ECO:0007669"/>
    <property type="project" value="InterPro"/>
</dbReference>
<evidence type="ECO:0000256" key="3">
    <source>
        <dbReference type="ARBA" id="ARBA00004275"/>
    </source>
</evidence>
<evidence type="ECO:0000313" key="16">
    <source>
        <dbReference type="Proteomes" id="UP001046870"/>
    </source>
</evidence>
<evidence type="ECO:0000256" key="7">
    <source>
        <dbReference type="ARBA" id="ARBA00022631"/>
    </source>
</evidence>
<comment type="function">
    <text evidence="2">Catalyzes the stereoselective decarboxylation of 2-oxo-4-hydroxy-4-carboxy-5-ureidoimidazoline (OHCU) to (S)-allantoin.</text>
</comment>
<dbReference type="NCBIfam" id="TIGR03164">
    <property type="entry name" value="UHCUDC"/>
    <property type="match status" value="1"/>
</dbReference>
<evidence type="ECO:0000256" key="12">
    <source>
        <dbReference type="ARBA" id="ARBA00032116"/>
    </source>
</evidence>
<name>A0A9D3TFG7_MEGAT</name>
<proteinExistence type="inferred from homology"/>
<dbReference type="GO" id="GO:0051997">
    <property type="term" value="F:2-oxo-4-hydroxy-4-carboxy-5-ureidoimidazoline decarboxylase activity"/>
    <property type="evidence" value="ECO:0007669"/>
    <property type="project" value="UniProtKB-EC"/>
</dbReference>
<accession>A0A9D3TFG7</accession>
<evidence type="ECO:0000256" key="8">
    <source>
        <dbReference type="ARBA" id="ARBA00022793"/>
    </source>
</evidence>
<evidence type="ECO:0000256" key="2">
    <source>
        <dbReference type="ARBA" id="ARBA00002506"/>
    </source>
</evidence>